<feature type="domain" description="Helicase C-terminal" evidence="9">
    <location>
        <begin position="692"/>
        <end position="882"/>
    </location>
</feature>
<sequence>MTTENAPSVHGIRDNHSRGSVADFLRSRISEGSDLSVVSAYFTIHAYAALRDKLDGIERLRFLFGEPSFISSLDPEKTDRKSFAIVEDGLELTNRLQQRQVAFDCAEWVKRKVEIRSVTDTRFVHGKMYHIDDGRREHAIIGSSNFTRRGLGLSGGANIELNLIVDSDRDRADLRSWFDELWNETDLVSDVKDDVLQYLEQLYVNHDPEFIYFKTLFHVFERFISGQEADKALFEQTAITDTDIWKALFDFQKDGVKGAIHKINAHNGCILADSVGLGKTYSALAVIKYFELRNHRVLVLCPKKLRDNWTVYLAQNNSDLNPFLRDRFSYTVLSHTDLSRESGRVDGVDLGSINWSNFDLVVIDESHNFRNNTKGKKDEDGNIIKKSRYERLMDDVIRKGVKTKVLLLSATPVNNDLSDLRNQIYFVTEGRDTAFSSNLAIGSIKDTLATAQKTFMEWARRSGERDARDLMDRLSASFFTLLDELTIARSRNHIKKYYRSSLQQIGQFPKRRKPISVYSEIDLRGRFLSYDRLNDEIGKYQLSLFNPSAYVLDGFKQNYAERKIANFSQENREKFLIGMIKVNFLKRLESSIHAFAITMERTVGKIEALEGRLRSYKVHADAMGSSLQGDLFSDVDEDDDELTEAFQVGSKLKFEMAHLDVDGWLRDLATDKQQLSLLCEAAQAVDRTRDAKLAELRKLIEAKVLHPTTTNQGERNRKVLVFCAFADTADYLFEALVDWAKETLGVHIALVSGGARPNQSTFGKPDFASILTNFSPRSKKRDKIKSMPQNGEIDILIATDCISEGQNLQDCDYLVNYDIHWNPVRIIQRFGRVDRIGSQNAHIQLVNFWPTPDLNKYINLKNRVEARMALVDIAATNEDNILNTKDIEGLVQSDLRYRDKQLLRLKDEVLDLEDFNETVALNEFTLDDFRAELLSFIEENRVKLESAPFGLYGVVPASLDSGVIQPGTIYCLRQRNDDLGAESVNALQPYFLVYVRDSGEVRYNFTSPKQILEIFRALCQGKDQPYLELCKLFDVDTSDGRDMRRYSDLLDAAIRAIAVQSEKKNMGNLFMGRSGKLVDSSSLPKASLDFDLVSWLAIVDPARALDE</sequence>
<dbReference type="GO" id="GO:0004386">
    <property type="term" value="F:helicase activity"/>
    <property type="evidence" value="ECO:0007669"/>
    <property type="project" value="UniProtKB-KW"/>
</dbReference>
<dbReference type="InterPro" id="IPR025202">
    <property type="entry name" value="PLD-like_dom"/>
</dbReference>
<dbReference type="InterPro" id="IPR014001">
    <property type="entry name" value="Helicase_ATP-bd"/>
</dbReference>
<dbReference type="InterPro" id="IPR027417">
    <property type="entry name" value="P-loop_NTPase"/>
</dbReference>
<dbReference type="Pfam" id="PF00271">
    <property type="entry name" value="Helicase_C"/>
    <property type="match status" value="1"/>
</dbReference>
<reference evidence="10 11" key="1">
    <citation type="submission" date="2019-04" db="EMBL/GenBank/DDBJ databases">
        <title>Crypto-aerobic microbial life in anoxic (sulfidic) marine sediments.</title>
        <authorList>
            <person name="Bhattacharya S."/>
            <person name="Roy C."/>
            <person name="Mondal N."/>
            <person name="Sarkar J."/>
            <person name="Mandal S."/>
            <person name="Rameez M.J."/>
            <person name="Ghosh W."/>
        </authorList>
    </citation>
    <scope>NUCLEOTIDE SEQUENCE [LARGE SCALE GENOMIC DNA]</scope>
    <source>
        <strain evidence="10 11">SBBC</strain>
    </source>
</reference>
<keyword evidence="10" id="KW-0067">ATP-binding</keyword>
<dbReference type="Pfam" id="PF13091">
    <property type="entry name" value="PLDc_2"/>
    <property type="match status" value="1"/>
</dbReference>
<comment type="function">
    <text evidence="1">Could be a virulence factor.</text>
</comment>
<dbReference type="SUPFAM" id="SSF56024">
    <property type="entry name" value="Phospholipase D/nuclease"/>
    <property type="match status" value="1"/>
</dbReference>
<dbReference type="Proteomes" id="UP000306340">
    <property type="component" value="Unassembled WGS sequence"/>
</dbReference>
<dbReference type="InterPro" id="IPR000330">
    <property type="entry name" value="SNF2_N"/>
</dbReference>
<evidence type="ECO:0000256" key="6">
    <source>
        <dbReference type="ARBA" id="ARBA00029594"/>
    </source>
</evidence>
<dbReference type="InterPro" id="IPR001650">
    <property type="entry name" value="Helicase_C-like"/>
</dbReference>
<evidence type="ECO:0000256" key="1">
    <source>
        <dbReference type="ARBA" id="ARBA00003145"/>
    </source>
</evidence>
<dbReference type="PROSITE" id="PS51194">
    <property type="entry name" value="HELICASE_CTER"/>
    <property type="match status" value="1"/>
</dbReference>
<dbReference type="GO" id="GO:0006281">
    <property type="term" value="P:DNA repair"/>
    <property type="evidence" value="ECO:0007669"/>
    <property type="project" value="TreeGrafter"/>
</dbReference>
<accession>A0A4U0Z3T2</accession>
<dbReference type="CDD" id="cd18793">
    <property type="entry name" value="SF2_C_SNF"/>
    <property type="match status" value="1"/>
</dbReference>
<organism evidence="10 11">
    <name type="scientific">Cereibacter changlensis</name>
    <dbReference type="NCBI Taxonomy" id="402884"/>
    <lineage>
        <taxon>Bacteria</taxon>
        <taxon>Pseudomonadati</taxon>
        <taxon>Pseudomonadota</taxon>
        <taxon>Alphaproteobacteria</taxon>
        <taxon>Rhodobacterales</taxon>
        <taxon>Paracoccaceae</taxon>
        <taxon>Cereibacter</taxon>
    </lineage>
</organism>
<keyword evidence="10" id="KW-0347">Helicase</keyword>
<dbReference type="PANTHER" id="PTHR45766:SF6">
    <property type="entry name" value="SWI_SNF-RELATED MATRIX-ASSOCIATED ACTIN-DEPENDENT REGULATOR OF CHROMATIN SUBFAMILY A-LIKE PROTEIN 1"/>
    <property type="match status" value="1"/>
</dbReference>
<evidence type="ECO:0000256" key="2">
    <source>
        <dbReference type="ARBA" id="ARBA00004613"/>
    </source>
</evidence>
<dbReference type="GO" id="GO:0005576">
    <property type="term" value="C:extracellular region"/>
    <property type="evidence" value="ECO:0007669"/>
    <property type="project" value="UniProtKB-SubCell"/>
</dbReference>
<dbReference type="PANTHER" id="PTHR45766">
    <property type="entry name" value="DNA ANNEALING HELICASE AND ENDONUCLEASE ZRANB3 FAMILY MEMBER"/>
    <property type="match status" value="1"/>
</dbReference>
<dbReference type="GO" id="GO:0005524">
    <property type="term" value="F:ATP binding"/>
    <property type="evidence" value="ECO:0007669"/>
    <property type="project" value="InterPro"/>
</dbReference>
<dbReference type="AlphaFoldDB" id="A0A4U0Z3T2"/>
<dbReference type="PROSITE" id="PS50035">
    <property type="entry name" value="PLD"/>
    <property type="match status" value="1"/>
</dbReference>
<feature type="domain" description="PLD phosphodiesterase" evidence="7">
    <location>
        <begin position="120"/>
        <end position="150"/>
    </location>
</feature>
<dbReference type="SMART" id="SM00490">
    <property type="entry name" value="HELICc"/>
    <property type="match status" value="1"/>
</dbReference>
<evidence type="ECO:0000259" key="7">
    <source>
        <dbReference type="PROSITE" id="PS50035"/>
    </source>
</evidence>
<gene>
    <name evidence="10" type="ORF">FAZ78_07860</name>
</gene>
<keyword evidence="5" id="KW-0378">Hydrolase</keyword>
<feature type="domain" description="Helicase ATP-binding" evidence="8">
    <location>
        <begin position="260"/>
        <end position="430"/>
    </location>
</feature>
<dbReference type="Gene3D" id="3.40.50.10810">
    <property type="entry name" value="Tandem AAA-ATPase domain"/>
    <property type="match status" value="1"/>
</dbReference>
<evidence type="ECO:0000259" key="9">
    <source>
        <dbReference type="PROSITE" id="PS51194"/>
    </source>
</evidence>
<evidence type="ECO:0000256" key="5">
    <source>
        <dbReference type="ARBA" id="ARBA00022801"/>
    </source>
</evidence>
<evidence type="ECO:0000256" key="4">
    <source>
        <dbReference type="ARBA" id="ARBA00022525"/>
    </source>
</evidence>
<dbReference type="PROSITE" id="PS51192">
    <property type="entry name" value="HELICASE_ATP_BIND_1"/>
    <property type="match status" value="1"/>
</dbReference>
<dbReference type="InterPro" id="IPR049730">
    <property type="entry name" value="SNF2/RAD54-like_C"/>
</dbReference>
<comment type="caution">
    <text evidence="10">The sequence shown here is derived from an EMBL/GenBank/DDBJ whole genome shotgun (WGS) entry which is preliminary data.</text>
</comment>
<evidence type="ECO:0000256" key="3">
    <source>
        <dbReference type="ARBA" id="ARBA00018392"/>
    </source>
</evidence>
<dbReference type="Pfam" id="PF00176">
    <property type="entry name" value="SNF2-rel_dom"/>
    <property type="match status" value="1"/>
</dbReference>
<dbReference type="SMART" id="SM00487">
    <property type="entry name" value="DEXDc"/>
    <property type="match status" value="1"/>
</dbReference>
<evidence type="ECO:0000313" key="11">
    <source>
        <dbReference type="Proteomes" id="UP000306340"/>
    </source>
</evidence>
<name>A0A4U0Z3T2_9RHOB</name>
<dbReference type="GO" id="GO:0031297">
    <property type="term" value="P:replication fork processing"/>
    <property type="evidence" value="ECO:0007669"/>
    <property type="project" value="TreeGrafter"/>
</dbReference>
<keyword evidence="10" id="KW-0547">Nucleotide-binding</keyword>
<dbReference type="SUPFAM" id="SSF52540">
    <property type="entry name" value="P-loop containing nucleoside triphosphate hydrolases"/>
    <property type="match status" value="1"/>
</dbReference>
<dbReference type="CDD" id="cd09178">
    <property type="entry name" value="PLDc_N_Snf2_like"/>
    <property type="match status" value="1"/>
</dbReference>
<dbReference type="InterPro" id="IPR038718">
    <property type="entry name" value="SNF2-like_sf"/>
</dbReference>
<dbReference type="InterPro" id="IPR001736">
    <property type="entry name" value="PLipase_D/transphosphatidylase"/>
</dbReference>
<dbReference type="Gene3D" id="3.30.870.10">
    <property type="entry name" value="Endonuclease Chain A"/>
    <property type="match status" value="1"/>
</dbReference>
<proteinExistence type="predicted"/>
<protein>
    <recommendedName>
        <fullName evidence="3">Phospholipase D</fullName>
    </recommendedName>
    <alternativeName>
        <fullName evidence="6">Choline phosphatase</fullName>
    </alternativeName>
</protein>
<keyword evidence="4" id="KW-0964">Secreted</keyword>
<evidence type="ECO:0000313" key="10">
    <source>
        <dbReference type="EMBL" id="TKA97111.1"/>
    </source>
</evidence>
<evidence type="ECO:0000259" key="8">
    <source>
        <dbReference type="PROSITE" id="PS51192"/>
    </source>
</evidence>
<dbReference type="GO" id="GO:0006793">
    <property type="term" value="P:phosphorus metabolic process"/>
    <property type="evidence" value="ECO:0007669"/>
    <property type="project" value="UniProtKB-ARBA"/>
</dbReference>
<dbReference type="RefSeq" id="WP_136792050.1">
    <property type="nucleotide sequence ID" value="NZ_SWAU01000056.1"/>
</dbReference>
<dbReference type="Gene3D" id="3.40.50.300">
    <property type="entry name" value="P-loop containing nucleotide triphosphate hydrolases"/>
    <property type="match status" value="1"/>
</dbReference>
<dbReference type="EMBL" id="SWAU01000056">
    <property type="protein sequence ID" value="TKA97111.1"/>
    <property type="molecule type" value="Genomic_DNA"/>
</dbReference>
<dbReference type="GO" id="GO:0016787">
    <property type="term" value="F:hydrolase activity"/>
    <property type="evidence" value="ECO:0007669"/>
    <property type="project" value="UniProtKB-KW"/>
</dbReference>
<comment type="subcellular location">
    <subcellularLocation>
        <location evidence="2">Secreted</location>
    </subcellularLocation>
</comment>